<sequence length="192" mass="20943">MPEDAPARRRRAAAVGTGRRRPANADPHRPPANARDRRRRERMGVGVGRAEAQEEADLFDRYEEEGDAGDQPHVFPARAERDDPDIVGSSSMMPPMHASQPAGPQRFSGCSMRSMSFLIRVETGLPGVFLRMAGLGRTDGPYHSGHSRSSRIGGKSIAYTCFTAAMRYTGSQYGPHSIPTDAHAATTCRHGR</sequence>
<dbReference type="Proteomes" id="UP001341840">
    <property type="component" value="Unassembled WGS sequence"/>
</dbReference>
<accession>A0ABU6RYM4</accession>
<feature type="region of interest" description="Disordered" evidence="1">
    <location>
        <begin position="1"/>
        <end position="106"/>
    </location>
</feature>
<proteinExistence type="predicted"/>
<evidence type="ECO:0000256" key="1">
    <source>
        <dbReference type="SAM" id="MobiDB-lite"/>
    </source>
</evidence>
<name>A0ABU6RYM4_9FABA</name>
<protein>
    <submittedName>
        <fullName evidence="2">Uncharacterized protein</fullName>
    </submittedName>
</protein>
<reference evidence="2 3" key="1">
    <citation type="journal article" date="2023" name="Plants (Basel)">
        <title>Bridging the Gap: Combining Genomics and Transcriptomics Approaches to Understand Stylosanthes scabra, an Orphan Legume from the Brazilian Caatinga.</title>
        <authorList>
            <person name="Ferreira-Neto J.R.C."/>
            <person name="da Silva M.D."/>
            <person name="Binneck E."/>
            <person name="de Melo N.F."/>
            <person name="da Silva R.H."/>
            <person name="de Melo A.L.T.M."/>
            <person name="Pandolfi V."/>
            <person name="Bustamante F.O."/>
            <person name="Brasileiro-Vidal A.C."/>
            <person name="Benko-Iseppon A.M."/>
        </authorList>
    </citation>
    <scope>NUCLEOTIDE SEQUENCE [LARGE SCALE GENOMIC DNA]</scope>
    <source>
        <tissue evidence="2">Leaves</tissue>
    </source>
</reference>
<evidence type="ECO:0000313" key="2">
    <source>
        <dbReference type="EMBL" id="MED6129039.1"/>
    </source>
</evidence>
<comment type="caution">
    <text evidence="2">The sequence shown here is derived from an EMBL/GenBank/DDBJ whole genome shotgun (WGS) entry which is preliminary data.</text>
</comment>
<feature type="compositionally biased region" description="Basic residues" evidence="1">
    <location>
        <begin position="8"/>
        <end position="22"/>
    </location>
</feature>
<organism evidence="2 3">
    <name type="scientific">Stylosanthes scabra</name>
    <dbReference type="NCBI Taxonomy" id="79078"/>
    <lineage>
        <taxon>Eukaryota</taxon>
        <taxon>Viridiplantae</taxon>
        <taxon>Streptophyta</taxon>
        <taxon>Embryophyta</taxon>
        <taxon>Tracheophyta</taxon>
        <taxon>Spermatophyta</taxon>
        <taxon>Magnoliopsida</taxon>
        <taxon>eudicotyledons</taxon>
        <taxon>Gunneridae</taxon>
        <taxon>Pentapetalae</taxon>
        <taxon>rosids</taxon>
        <taxon>fabids</taxon>
        <taxon>Fabales</taxon>
        <taxon>Fabaceae</taxon>
        <taxon>Papilionoideae</taxon>
        <taxon>50 kb inversion clade</taxon>
        <taxon>dalbergioids sensu lato</taxon>
        <taxon>Dalbergieae</taxon>
        <taxon>Pterocarpus clade</taxon>
        <taxon>Stylosanthes</taxon>
    </lineage>
</organism>
<gene>
    <name evidence="2" type="ORF">PIB30_103854</name>
</gene>
<evidence type="ECO:0000313" key="3">
    <source>
        <dbReference type="Proteomes" id="UP001341840"/>
    </source>
</evidence>
<keyword evidence="3" id="KW-1185">Reference proteome</keyword>
<dbReference type="EMBL" id="JASCZI010033668">
    <property type="protein sequence ID" value="MED6129039.1"/>
    <property type="molecule type" value="Genomic_DNA"/>
</dbReference>
<feature type="compositionally biased region" description="Acidic residues" evidence="1">
    <location>
        <begin position="53"/>
        <end position="68"/>
    </location>
</feature>